<dbReference type="InterPro" id="IPR005225">
    <property type="entry name" value="Small_GTP-bd"/>
</dbReference>
<keyword evidence="5 10" id="KW-0378">Hydrolase</keyword>
<evidence type="ECO:0000256" key="6">
    <source>
        <dbReference type="ARBA" id="ARBA00022917"/>
    </source>
</evidence>
<dbReference type="AlphaFoldDB" id="A0A9P6PPC6"/>
<keyword evidence="4 10" id="KW-0999">Mitochondrion inner membrane</keyword>
<dbReference type="SUPFAM" id="SSF54980">
    <property type="entry name" value="EF-G C-terminal domain-like"/>
    <property type="match status" value="2"/>
</dbReference>
<evidence type="ECO:0000256" key="4">
    <source>
        <dbReference type="ARBA" id="ARBA00022792"/>
    </source>
</evidence>
<dbReference type="PANTHER" id="PTHR43512:SF7">
    <property type="entry name" value="TRANSLATION FACTOR GUF1, MITOCHONDRIAL"/>
    <property type="match status" value="1"/>
</dbReference>
<evidence type="ECO:0000256" key="7">
    <source>
        <dbReference type="ARBA" id="ARBA00023128"/>
    </source>
</evidence>
<dbReference type="SUPFAM" id="SSF52540">
    <property type="entry name" value="P-loop containing nucleoside triphosphate hydrolases"/>
    <property type="match status" value="1"/>
</dbReference>
<dbReference type="PROSITE" id="PS51722">
    <property type="entry name" value="G_TR_2"/>
    <property type="match status" value="1"/>
</dbReference>
<comment type="subcellular location">
    <subcellularLocation>
        <location evidence="10">Mitochondrion inner membrane</location>
        <topology evidence="10">Peripheral membrane protein</topology>
        <orientation evidence="10">Matrix side</orientation>
    </subcellularLocation>
</comment>
<dbReference type="PROSITE" id="PS00301">
    <property type="entry name" value="G_TR_1"/>
    <property type="match status" value="1"/>
</dbReference>
<evidence type="ECO:0000256" key="1">
    <source>
        <dbReference type="ARBA" id="ARBA00005454"/>
    </source>
</evidence>
<keyword evidence="3 10" id="KW-0547">Nucleotide-binding</keyword>
<keyword evidence="8 10" id="KW-0342">GTP-binding</keyword>
<dbReference type="InterPro" id="IPR000795">
    <property type="entry name" value="T_Tr_GTP-bd_dom"/>
</dbReference>
<dbReference type="FunFam" id="3.30.70.240:FF:000007">
    <property type="entry name" value="Translation factor GUF1, mitochondrial"/>
    <property type="match status" value="1"/>
</dbReference>
<sequence>MRSPETQTSAAKHVRDIGVGYRMEPNSLGAMELEQFGVDHIRNFSIIAHVGKSAFKSTLWMAGIVKEELPTINKRKDNKQVLDKLRVERERGITVKAQSASMFYKYKDKKYLLNLIDTPGHMDFNFEVSRSLAACQGTLLLVDAAQGIQAQTVANFYLAFGQDIHILPIINKIDLPAAEPDRVASQIENAFDLPAEECLQISAKSSLNVDQILPAIIDKVPPPTGDVNKPFKALLFDSWHDSYVGVVCLMAVIDGQVKKGDKIVSAHSHRKYEVTETGIMYPEQTPTRSLQAGQVGYFVMSMKALSEAHVGDTFFDHKHMGEPLPGFTPAKPMVWAGIFPIDTGDFEKLDQSIAKLTLNDGSVKVQKETSTALGQGWRLGFLGTLHMDVFRQRLEQEYDANIIITAPTVPYRIVYRDGEEKLIRNPTEFPDNDDLNWKVTSVQEPMVKSTLIFPKEYLGDIMVLCGSRRGIQLEHTYLDEDRVLLKYRLPLAEVVTDFHEELKGKTSGFASFDYEEDGYEEADLVKMNILLNAKPVDALSIILHRSQSEQVARDWVRRLKGLLSRQLFEIVIQAAVGKKVIAREGLGALRKNVTAKCYGGDVSRKMKLLNKQKEGKKRMKAIGGVEVSQEAFYDFMSKKK</sequence>
<dbReference type="PANTHER" id="PTHR43512">
    <property type="entry name" value="TRANSLATION FACTOR GUF1-RELATED"/>
    <property type="match status" value="1"/>
</dbReference>
<comment type="similarity">
    <text evidence="1">Belongs to the TRAFAC class translation factor GTPase superfamily. Classic translation factor GTPase family. LepA subfamily.</text>
</comment>
<dbReference type="Pfam" id="PF00009">
    <property type="entry name" value="GTP_EFTU"/>
    <property type="match status" value="1"/>
</dbReference>
<dbReference type="CDD" id="cd03699">
    <property type="entry name" value="EF4_II"/>
    <property type="match status" value="1"/>
</dbReference>
<keyword evidence="2" id="KW-1003">Cell membrane</keyword>
<dbReference type="SUPFAM" id="SSF50447">
    <property type="entry name" value="Translation proteins"/>
    <property type="match status" value="1"/>
</dbReference>
<evidence type="ECO:0000256" key="10">
    <source>
        <dbReference type="HAMAP-Rule" id="MF_03137"/>
    </source>
</evidence>
<evidence type="ECO:0000256" key="2">
    <source>
        <dbReference type="ARBA" id="ARBA00022475"/>
    </source>
</evidence>
<accession>A0A9P6PPC6</accession>
<dbReference type="CDD" id="cd03709">
    <property type="entry name" value="lepA_C"/>
    <property type="match status" value="1"/>
</dbReference>
<dbReference type="Gene3D" id="3.30.70.870">
    <property type="entry name" value="Elongation Factor G (Translational Gtpase), domain 3"/>
    <property type="match status" value="1"/>
</dbReference>
<comment type="similarity">
    <text evidence="10">Belongs to the GTP-binding elongation factor family. LepA subfamily.</text>
</comment>
<dbReference type="GO" id="GO:0045727">
    <property type="term" value="P:positive regulation of translation"/>
    <property type="evidence" value="ECO:0007669"/>
    <property type="project" value="UniProtKB-UniRule"/>
</dbReference>
<dbReference type="FunFam" id="3.40.50.300:FF:000078">
    <property type="entry name" value="Elongation factor 4"/>
    <property type="match status" value="1"/>
</dbReference>
<dbReference type="HAMAP" id="MF_00071">
    <property type="entry name" value="LepA"/>
    <property type="match status" value="1"/>
</dbReference>
<dbReference type="Gene3D" id="3.30.70.2570">
    <property type="entry name" value="Elongation factor 4, C-terminal domain"/>
    <property type="match status" value="1"/>
</dbReference>
<evidence type="ECO:0000259" key="11">
    <source>
        <dbReference type="PROSITE" id="PS51722"/>
    </source>
</evidence>
<keyword evidence="7 10" id="KW-0496">Mitochondrion</keyword>
<feature type="domain" description="Tr-type G" evidence="11">
    <location>
        <begin position="1"/>
        <end position="224"/>
    </location>
</feature>
<dbReference type="NCBIfam" id="TIGR01393">
    <property type="entry name" value="lepA"/>
    <property type="match status" value="1"/>
</dbReference>
<dbReference type="FunFam" id="2.40.30.10:FF:000015">
    <property type="entry name" value="Translation factor GUF1, mitochondrial"/>
    <property type="match status" value="1"/>
</dbReference>
<dbReference type="Gene3D" id="2.40.30.10">
    <property type="entry name" value="Translation factors"/>
    <property type="match status" value="1"/>
</dbReference>
<comment type="caution">
    <text evidence="10">Lacks conserved residue(s) required for the propagation of feature annotation.</text>
</comment>
<protein>
    <submittedName>
        <fullName evidence="12">Translation factor guf1 mitochondrial</fullName>
    </submittedName>
</protein>
<keyword evidence="6 10" id="KW-0648">Protein biosynthesis</keyword>
<comment type="catalytic activity">
    <reaction evidence="10">
        <text>GTP + H2O = GDP + phosphate + H(+)</text>
        <dbReference type="Rhea" id="RHEA:19669"/>
        <dbReference type="ChEBI" id="CHEBI:15377"/>
        <dbReference type="ChEBI" id="CHEBI:15378"/>
        <dbReference type="ChEBI" id="CHEBI:37565"/>
        <dbReference type="ChEBI" id="CHEBI:43474"/>
        <dbReference type="ChEBI" id="CHEBI:58189"/>
        <dbReference type="EC" id="3.6.5.n1"/>
    </reaction>
</comment>
<proteinExistence type="inferred from homology"/>
<dbReference type="GO" id="GO:0006412">
    <property type="term" value="P:translation"/>
    <property type="evidence" value="ECO:0007669"/>
    <property type="project" value="UniProtKB-KW"/>
</dbReference>
<dbReference type="FunFam" id="3.30.70.2570:FF:000001">
    <property type="entry name" value="Translation factor GUF1, mitochondrial"/>
    <property type="match status" value="1"/>
</dbReference>
<evidence type="ECO:0000313" key="12">
    <source>
        <dbReference type="EMBL" id="KAG0249285.1"/>
    </source>
</evidence>
<dbReference type="Gene3D" id="3.30.70.240">
    <property type="match status" value="1"/>
</dbReference>
<dbReference type="InterPro" id="IPR035647">
    <property type="entry name" value="EFG_III/V"/>
</dbReference>
<dbReference type="EMBL" id="JAAAJB010001035">
    <property type="protein sequence ID" value="KAG0249285.1"/>
    <property type="molecule type" value="Genomic_DNA"/>
</dbReference>
<dbReference type="InterPro" id="IPR004161">
    <property type="entry name" value="EFTu-like_2"/>
</dbReference>
<dbReference type="Pfam" id="PF03144">
    <property type="entry name" value="GTP_EFTU_D2"/>
    <property type="match status" value="1"/>
</dbReference>
<evidence type="ECO:0000256" key="5">
    <source>
        <dbReference type="ARBA" id="ARBA00022801"/>
    </source>
</evidence>
<dbReference type="InterPro" id="IPR041095">
    <property type="entry name" value="EFG_II"/>
</dbReference>
<dbReference type="Proteomes" id="UP000807716">
    <property type="component" value="Unassembled WGS sequence"/>
</dbReference>
<name>A0A9P6PPC6_9FUNG</name>
<evidence type="ECO:0000256" key="9">
    <source>
        <dbReference type="ARBA" id="ARBA00023136"/>
    </source>
</evidence>
<reference evidence="12" key="1">
    <citation type="journal article" date="2020" name="Fungal Divers.">
        <title>Resolving the Mortierellaceae phylogeny through synthesis of multi-gene phylogenetics and phylogenomics.</title>
        <authorList>
            <person name="Vandepol N."/>
            <person name="Liber J."/>
            <person name="Desiro A."/>
            <person name="Na H."/>
            <person name="Kennedy M."/>
            <person name="Barry K."/>
            <person name="Grigoriev I.V."/>
            <person name="Miller A.N."/>
            <person name="O'Donnell K."/>
            <person name="Stajich J.E."/>
            <person name="Bonito G."/>
        </authorList>
    </citation>
    <scope>NUCLEOTIDE SEQUENCE</scope>
    <source>
        <strain evidence="12">BC1065</strain>
    </source>
</reference>
<feature type="binding site" evidence="10">
    <location>
        <begin position="117"/>
        <end position="121"/>
    </location>
    <ligand>
        <name>GTP</name>
        <dbReference type="ChEBI" id="CHEBI:37565"/>
    </ligand>
</feature>
<dbReference type="SMART" id="SM00838">
    <property type="entry name" value="EFG_C"/>
    <property type="match status" value="1"/>
</dbReference>
<dbReference type="Gene3D" id="3.40.50.300">
    <property type="entry name" value="P-loop containing nucleotide triphosphate hydrolases"/>
    <property type="match status" value="1"/>
</dbReference>
<dbReference type="InterPro" id="IPR035654">
    <property type="entry name" value="LepA_IV"/>
</dbReference>
<keyword evidence="9 10" id="KW-0472">Membrane</keyword>
<dbReference type="GO" id="GO:0005743">
    <property type="term" value="C:mitochondrial inner membrane"/>
    <property type="evidence" value="ECO:0007669"/>
    <property type="project" value="UniProtKB-SubCell"/>
</dbReference>
<dbReference type="Pfam" id="PF00679">
    <property type="entry name" value="EFG_C"/>
    <property type="match status" value="1"/>
</dbReference>
<dbReference type="InterPro" id="IPR038363">
    <property type="entry name" value="LepA_C_sf"/>
</dbReference>
<dbReference type="GO" id="GO:0005759">
    <property type="term" value="C:mitochondrial matrix"/>
    <property type="evidence" value="ECO:0007669"/>
    <property type="project" value="UniProtKB-UniRule"/>
</dbReference>
<dbReference type="InterPro" id="IPR000640">
    <property type="entry name" value="EFG_V-like"/>
</dbReference>
<evidence type="ECO:0000313" key="13">
    <source>
        <dbReference type="Proteomes" id="UP000807716"/>
    </source>
</evidence>
<dbReference type="Pfam" id="PF14492">
    <property type="entry name" value="EFG_III"/>
    <property type="match status" value="1"/>
</dbReference>
<dbReference type="InterPro" id="IPR006297">
    <property type="entry name" value="EF-4"/>
</dbReference>
<dbReference type="InterPro" id="IPR027417">
    <property type="entry name" value="P-loop_NTPase"/>
</dbReference>
<comment type="function">
    <text evidence="10">Promotes mitochondrial protein synthesis. May act as a fidelity factor of the translation reaction, by catalyzing a one-codon backward translocation of tRNAs on improperly translocated ribosomes. Binds to mitochondrial ribosomes in a GTP-dependent manner.</text>
</comment>
<gene>
    <name evidence="12" type="primary">GUF1</name>
    <name evidence="12" type="ORF">DFQ27_000241</name>
</gene>
<dbReference type="GO" id="GO:0003924">
    <property type="term" value="F:GTPase activity"/>
    <property type="evidence" value="ECO:0007669"/>
    <property type="project" value="UniProtKB-UniRule"/>
</dbReference>
<dbReference type="GO" id="GO:0097177">
    <property type="term" value="F:mitochondrial ribosome binding"/>
    <property type="evidence" value="ECO:0007669"/>
    <property type="project" value="TreeGrafter"/>
</dbReference>
<dbReference type="FunFam" id="3.30.70.870:FF:000004">
    <property type="entry name" value="Translation factor GUF1, mitochondrial"/>
    <property type="match status" value="1"/>
</dbReference>
<dbReference type="GO" id="GO:0005525">
    <property type="term" value="F:GTP binding"/>
    <property type="evidence" value="ECO:0007669"/>
    <property type="project" value="UniProtKB-UniRule"/>
</dbReference>
<keyword evidence="13" id="KW-1185">Reference proteome</keyword>
<dbReference type="InterPro" id="IPR009000">
    <property type="entry name" value="Transl_B-barrel_sf"/>
</dbReference>
<dbReference type="InterPro" id="IPR013842">
    <property type="entry name" value="LepA_CTD"/>
</dbReference>
<evidence type="ECO:0000256" key="3">
    <source>
        <dbReference type="ARBA" id="ARBA00022741"/>
    </source>
</evidence>
<comment type="caution">
    <text evidence="12">The sequence shown here is derived from an EMBL/GenBank/DDBJ whole genome shotgun (WGS) entry which is preliminary data.</text>
</comment>
<dbReference type="InterPro" id="IPR031157">
    <property type="entry name" value="G_TR_CS"/>
</dbReference>
<dbReference type="CDD" id="cd16260">
    <property type="entry name" value="EF4_III"/>
    <property type="match status" value="1"/>
</dbReference>
<dbReference type="OrthoDB" id="1074at2759"/>
<organism evidence="12 13">
    <name type="scientific">Actinomortierella ambigua</name>
    <dbReference type="NCBI Taxonomy" id="1343610"/>
    <lineage>
        <taxon>Eukaryota</taxon>
        <taxon>Fungi</taxon>
        <taxon>Fungi incertae sedis</taxon>
        <taxon>Mucoromycota</taxon>
        <taxon>Mortierellomycotina</taxon>
        <taxon>Mortierellomycetes</taxon>
        <taxon>Mortierellales</taxon>
        <taxon>Mortierellaceae</taxon>
        <taxon>Actinomortierella</taxon>
    </lineage>
</organism>
<dbReference type="PRINTS" id="PR00315">
    <property type="entry name" value="ELONGATNFCT"/>
</dbReference>
<evidence type="ECO:0000256" key="8">
    <source>
        <dbReference type="ARBA" id="ARBA00023134"/>
    </source>
</evidence>
<dbReference type="NCBIfam" id="TIGR00231">
    <property type="entry name" value="small_GTP"/>
    <property type="match status" value="1"/>
</dbReference>
<feature type="binding site" evidence="10">
    <location>
        <begin position="171"/>
        <end position="174"/>
    </location>
    <ligand>
        <name>GTP</name>
        <dbReference type="ChEBI" id="CHEBI:37565"/>
    </ligand>
</feature>
<dbReference type="Pfam" id="PF06421">
    <property type="entry name" value="LepA_C"/>
    <property type="match status" value="1"/>
</dbReference>